<feature type="transmembrane region" description="Helical" evidence="8">
    <location>
        <begin position="277"/>
        <end position="296"/>
    </location>
</feature>
<evidence type="ECO:0000256" key="6">
    <source>
        <dbReference type="ARBA" id="ARBA00022989"/>
    </source>
</evidence>
<dbReference type="InterPro" id="IPR050297">
    <property type="entry name" value="LipidA_mod_glycosyltrf_83"/>
</dbReference>
<feature type="transmembrane region" description="Helical" evidence="8">
    <location>
        <begin position="252"/>
        <end position="271"/>
    </location>
</feature>
<evidence type="ECO:0000256" key="1">
    <source>
        <dbReference type="ARBA" id="ARBA00004651"/>
    </source>
</evidence>
<feature type="transmembrane region" description="Helical" evidence="8">
    <location>
        <begin position="332"/>
        <end position="352"/>
    </location>
</feature>
<feature type="transmembrane region" description="Helical" evidence="8">
    <location>
        <begin position="41"/>
        <end position="61"/>
    </location>
</feature>
<dbReference type="Proteomes" id="UP001262032">
    <property type="component" value="Unassembled WGS sequence"/>
</dbReference>
<feature type="transmembrane region" description="Helical" evidence="8">
    <location>
        <begin position="12"/>
        <end position="34"/>
    </location>
</feature>
<keyword evidence="6 8" id="KW-1133">Transmembrane helix</keyword>
<reference evidence="11" key="1">
    <citation type="submission" date="2023-07" db="EMBL/GenBank/DDBJ databases">
        <title>Sorghum-associated microbial communities from plants grown in Nebraska, USA.</title>
        <authorList>
            <person name="Schachtman D."/>
        </authorList>
    </citation>
    <scope>NUCLEOTIDE SEQUENCE</scope>
    <source>
        <strain evidence="11">BE261</strain>
    </source>
</reference>
<accession>A0AAW8N6M1</accession>
<organism evidence="11 12">
    <name type="scientific">Pseudarthrobacter oxydans</name>
    <name type="common">Arthrobacter oxydans</name>
    <dbReference type="NCBI Taxonomy" id="1671"/>
    <lineage>
        <taxon>Bacteria</taxon>
        <taxon>Bacillati</taxon>
        <taxon>Actinomycetota</taxon>
        <taxon>Actinomycetes</taxon>
        <taxon>Micrococcales</taxon>
        <taxon>Micrococcaceae</taxon>
        <taxon>Pseudarthrobacter</taxon>
    </lineage>
</organism>
<dbReference type="PANTHER" id="PTHR33908">
    <property type="entry name" value="MANNOSYLTRANSFERASE YKCB-RELATED"/>
    <property type="match status" value="1"/>
</dbReference>
<protein>
    <submittedName>
        <fullName evidence="11">4-amino-4-deoxy-L-arabinose transferase-like glycosyltransferase</fullName>
    </submittedName>
</protein>
<feature type="transmembrane region" description="Helical" evidence="8">
    <location>
        <begin position="136"/>
        <end position="156"/>
    </location>
</feature>
<comment type="caution">
    <text evidence="11">The sequence shown here is derived from an EMBL/GenBank/DDBJ whole genome shotgun (WGS) entry which is preliminary data.</text>
</comment>
<feature type="transmembrane region" description="Helical" evidence="8">
    <location>
        <begin position="110"/>
        <end position="129"/>
    </location>
</feature>
<keyword evidence="5 8" id="KW-0812">Transmembrane</keyword>
<dbReference type="PANTHER" id="PTHR33908:SF3">
    <property type="entry name" value="UNDECAPRENYL PHOSPHATE-ALPHA-4-AMINO-4-DEOXY-L-ARABINOSE ARABINOSYL TRANSFERASE"/>
    <property type="match status" value="1"/>
</dbReference>
<feature type="transmembrane region" description="Helical" evidence="8">
    <location>
        <begin position="67"/>
        <end position="84"/>
    </location>
</feature>
<dbReference type="GO" id="GO:0016763">
    <property type="term" value="F:pentosyltransferase activity"/>
    <property type="evidence" value="ECO:0007669"/>
    <property type="project" value="TreeGrafter"/>
</dbReference>
<sequence>MALSVRLFGLSSWSILLPQAFMGMLTVFILHSLVRKRLGPAVGLLAATFMAVTPVSTVMFRYNNPDALLVLIMVAIAFTVLKAIDEHRLRWLIFAGALVGAGFLTKQLQIGLILPALVVTYLCFARATLPKRMLHLSLAGVAASIAAGTWLLVVQLTNPASRPFIGGSRTNNTIELALRYNGLDRLTGADASRTITSSTAAIADKLDAGFQRFLLPQFSGQFVWFLPFAVVGIIVGARHLRKNPKLAPTHALTAFTAVWLLTTSTVLAYMSGIVHPYYSLTAAPPLSALAAFGIVYCTRRLRRAPVRILISAAMIDYLILSTITVFRSTADYPWLPSVVAIAGGLAMTFLLVPPPNLLMTRITSGALIGTVLICPTLWSIDSVASPHVGAGVTAGPGILGIRGDHPDPKLRYPGLPAGLTAVIAGDPAQPGVLRKIQTTEDSVQWAAATVGAESAANLQLASGRGILPLGGFDGTDPYPTLEGFQQMIRDGRVGALTFQNLPPLTLEGQGEAARIVTWVRSHYAADKVDGAELFEFPVP</sequence>
<evidence type="ECO:0000256" key="7">
    <source>
        <dbReference type="ARBA" id="ARBA00023136"/>
    </source>
</evidence>
<evidence type="ECO:0000313" key="12">
    <source>
        <dbReference type="Proteomes" id="UP001262032"/>
    </source>
</evidence>
<keyword evidence="4 11" id="KW-0808">Transferase</keyword>
<evidence type="ECO:0000256" key="4">
    <source>
        <dbReference type="ARBA" id="ARBA00022679"/>
    </source>
</evidence>
<keyword evidence="3" id="KW-0328">Glycosyltransferase</keyword>
<evidence type="ECO:0000256" key="8">
    <source>
        <dbReference type="SAM" id="Phobius"/>
    </source>
</evidence>
<keyword evidence="7 8" id="KW-0472">Membrane</keyword>
<feature type="domain" description="Putative mannosyltransferase YkcA/B-like C-terminal" evidence="10">
    <location>
        <begin position="436"/>
        <end position="522"/>
    </location>
</feature>
<evidence type="ECO:0000256" key="3">
    <source>
        <dbReference type="ARBA" id="ARBA00022676"/>
    </source>
</evidence>
<feature type="transmembrane region" description="Helical" evidence="8">
    <location>
        <begin position="89"/>
        <end position="104"/>
    </location>
</feature>
<feature type="transmembrane region" description="Helical" evidence="8">
    <location>
        <begin position="222"/>
        <end position="240"/>
    </location>
</feature>
<evidence type="ECO:0000259" key="9">
    <source>
        <dbReference type="Pfam" id="PF13231"/>
    </source>
</evidence>
<evidence type="ECO:0000259" key="10">
    <source>
        <dbReference type="Pfam" id="PF24878"/>
    </source>
</evidence>
<dbReference type="EMBL" id="JAVDWN010000001">
    <property type="protein sequence ID" value="MDR7162320.1"/>
    <property type="molecule type" value="Genomic_DNA"/>
</dbReference>
<dbReference type="InterPro" id="IPR038731">
    <property type="entry name" value="RgtA/B/C-like"/>
</dbReference>
<feature type="domain" description="Glycosyltransferase RgtA/B/C/D-like" evidence="9">
    <location>
        <begin position="2"/>
        <end position="147"/>
    </location>
</feature>
<proteinExistence type="predicted"/>
<feature type="transmembrane region" description="Helical" evidence="8">
    <location>
        <begin position="308"/>
        <end position="326"/>
    </location>
</feature>
<keyword evidence="2" id="KW-1003">Cell membrane</keyword>
<evidence type="ECO:0000256" key="2">
    <source>
        <dbReference type="ARBA" id="ARBA00022475"/>
    </source>
</evidence>
<gene>
    <name evidence="11" type="ORF">J2X12_000321</name>
</gene>
<evidence type="ECO:0000256" key="5">
    <source>
        <dbReference type="ARBA" id="ARBA00022692"/>
    </source>
</evidence>
<dbReference type="GO" id="GO:0005886">
    <property type="term" value="C:plasma membrane"/>
    <property type="evidence" value="ECO:0007669"/>
    <property type="project" value="UniProtKB-SubCell"/>
</dbReference>
<evidence type="ECO:0000313" key="11">
    <source>
        <dbReference type="EMBL" id="MDR7162320.1"/>
    </source>
</evidence>
<dbReference type="Pfam" id="PF13231">
    <property type="entry name" value="PMT_2"/>
    <property type="match status" value="1"/>
</dbReference>
<dbReference type="InterPro" id="IPR056785">
    <property type="entry name" value="YkcA/B-like_C"/>
</dbReference>
<dbReference type="AlphaFoldDB" id="A0AAW8N6M1"/>
<dbReference type="GO" id="GO:0009103">
    <property type="term" value="P:lipopolysaccharide biosynthetic process"/>
    <property type="evidence" value="ECO:0007669"/>
    <property type="project" value="UniProtKB-ARBA"/>
</dbReference>
<name>A0AAW8N6M1_PSEOX</name>
<dbReference type="Pfam" id="PF24878">
    <property type="entry name" value="YkcB_C"/>
    <property type="match status" value="1"/>
</dbReference>
<comment type="subcellular location">
    <subcellularLocation>
        <location evidence="1">Cell membrane</location>
        <topology evidence="1">Multi-pass membrane protein</topology>
    </subcellularLocation>
</comment>
<dbReference type="GO" id="GO:0010041">
    <property type="term" value="P:response to iron(III) ion"/>
    <property type="evidence" value="ECO:0007669"/>
    <property type="project" value="TreeGrafter"/>
</dbReference>